<evidence type="ECO:0000256" key="6">
    <source>
        <dbReference type="PROSITE-ProRule" id="PRU00464"/>
    </source>
</evidence>
<keyword evidence="2 7" id="KW-0378">Hydrolase</keyword>
<dbReference type="FunFam" id="3.30.428.10:FF:000011">
    <property type="entry name" value="Fragile histidine triad"/>
    <property type="match status" value="1"/>
</dbReference>
<evidence type="ECO:0000313" key="10">
    <source>
        <dbReference type="Proteomes" id="UP000738325"/>
    </source>
</evidence>
<dbReference type="AlphaFoldDB" id="A0A9P6V0I3"/>
<dbReference type="PROSITE" id="PS51084">
    <property type="entry name" value="HIT_2"/>
    <property type="match status" value="1"/>
</dbReference>
<feature type="binding site" evidence="4">
    <location>
        <position position="106"/>
    </location>
    <ligand>
        <name>substrate</name>
    </ligand>
</feature>
<feature type="domain" description="HIT" evidence="8">
    <location>
        <begin position="55"/>
        <end position="132"/>
    </location>
</feature>
<feature type="binding site" evidence="4">
    <location>
        <position position="121"/>
    </location>
    <ligand>
        <name>substrate</name>
    </ligand>
</feature>
<comment type="cofactor">
    <cofactor evidence="7">
        <name>Mn(2+)</name>
        <dbReference type="ChEBI" id="CHEBI:29035"/>
    </cofactor>
</comment>
<feature type="binding site" evidence="4">
    <location>
        <begin position="112"/>
        <end position="115"/>
    </location>
    <ligand>
        <name>substrate</name>
    </ligand>
</feature>
<dbReference type="EC" id="3.6.1.29" evidence="7"/>
<gene>
    <name evidence="9" type="ORF">BGZ99_002126</name>
</gene>
<evidence type="ECO:0000256" key="1">
    <source>
        <dbReference type="ARBA" id="ARBA00022741"/>
    </source>
</evidence>
<dbReference type="EMBL" id="JAAAIP010000016">
    <property type="protein sequence ID" value="KAG0329415.1"/>
    <property type="molecule type" value="Genomic_DNA"/>
</dbReference>
<sequence length="188" mass="20981">MSTIYKFGPHKISAGQVFLRTKYSFGLVNLKPILPKAPTANEQAYHLLTTVNDSSSGHVLIVSRRPVPRFLDLTPEEVSDMFQSAQKIGKIIEKEYDASSLTIACQDGPDAGQSVPHVHVHVIPRRLGDFANNDDIYDQIGHNTREYLTELDAAPVLHKGVDNEERSPRTEQEMAVEATRLTSLLEQM</sequence>
<dbReference type="CDD" id="cd01275">
    <property type="entry name" value="FHIT"/>
    <property type="match status" value="1"/>
</dbReference>
<evidence type="ECO:0000313" key="9">
    <source>
        <dbReference type="EMBL" id="KAG0329415.1"/>
    </source>
</evidence>
<evidence type="ECO:0000256" key="2">
    <source>
        <dbReference type="ARBA" id="ARBA00022801"/>
    </source>
</evidence>
<accession>A0A9P6V0I3</accession>
<feature type="active site" description="Tele-AMP-histidine intermediate" evidence="3">
    <location>
        <position position="119"/>
    </location>
</feature>
<organism evidence="9 10">
    <name type="scientific">Dissophora globulifera</name>
    <dbReference type="NCBI Taxonomy" id="979702"/>
    <lineage>
        <taxon>Eukaryota</taxon>
        <taxon>Fungi</taxon>
        <taxon>Fungi incertae sedis</taxon>
        <taxon>Mucoromycota</taxon>
        <taxon>Mortierellomycotina</taxon>
        <taxon>Mortierellomycetes</taxon>
        <taxon>Mortierellales</taxon>
        <taxon>Mortierellaceae</taxon>
        <taxon>Dissophora</taxon>
    </lineage>
</organism>
<keyword evidence="1 7" id="KW-0547">Nucleotide-binding</keyword>
<evidence type="ECO:0000256" key="5">
    <source>
        <dbReference type="PIRSR" id="PIRSR639383-3"/>
    </source>
</evidence>
<protein>
    <recommendedName>
        <fullName evidence="7">Bis(5'-adenosyl)-triphosphatase</fullName>
        <ecNumber evidence="7">3.6.1.29</ecNumber>
    </recommendedName>
</protein>
<dbReference type="GO" id="GO:0000166">
    <property type="term" value="F:nucleotide binding"/>
    <property type="evidence" value="ECO:0007669"/>
    <property type="project" value="UniProtKB-KW"/>
</dbReference>
<dbReference type="Pfam" id="PF01230">
    <property type="entry name" value="HIT"/>
    <property type="match status" value="1"/>
</dbReference>
<evidence type="ECO:0000259" key="8">
    <source>
        <dbReference type="PROSITE" id="PS51084"/>
    </source>
</evidence>
<evidence type="ECO:0000256" key="3">
    <source>
        <dbReference type="PIRSR" id="PIRSR639383-1"/>
    </source>
</evidence>
<dbReference type="SUPFAM" id="SSF54197">
    <property type="entry name" value="HIT-like"/>
    <property type="match status" value="1"/>
</dbReference>
<reference evidence="9" key="1">
    <citation type="journal article" date="2020" name="Fungal Divers.">
        <title>Resolving the Mortierellaceae phylogeny through synthesis of multi-gene phylogenetics and phylogenomics.</title>
        <authorList>
            <person name="Vandepol N."/>
            <person name="Liber J."/>
            <person name="Desiro A."/>
            <person name="Na H."/>
            <person name="Kennedy M."/>
            <person name="Barry K."/>
            <person name="Grigoriev I.V."/>
            <person name="Miller A.N."/>
            <person name="O'Donnell K."/>
            <person name="Stajich J.E."/>
            <person name="Bonito G."/>
        </authorList>
    </citation>
    <scope>NUCLEOTIDE SEQUENCE</scope>
    <source>
        <strain evidence="9">REB-010B</strain>
    </source>
</reference>
<name>A0A9P6V0I3_9FUNG</name>
<proteinExistence type="predicted"/>
<dbReference type="Proteomes" id="UP000738325">
    <property type="component" value="Unassembled WGS sequence"/>
</dbReference>
<comment type="caution">
    <text evidence="9">The sequence shown here is derived from an EMBL/GenBank/DDBJ whole genome shotgun (WGS) entry which is preliminary data.</text>
</comment>
<feature type="binding site" evidence="4">
    <location>
        <position position="10"/>
    </location>
    <ligand>
        <name>substrate</name>
    </ligand>
</feature>
<keyword evidence="10" id="KW-1185">Reference proteome</keyword>
<comment type="catalytic activity">
    <reaction evidence="7">
        <text>P(1),P(3)-bis(5'-adenosyl) triphosphate + H2O = AMP + ADP + 2 H(+)</text>
        <dbReference type="Rhea" id="RHEA:13893"/>
        <dbReference type="ChEBI" id="CHEBI:15377"/>
        <dbReference type="ChEBI" id="CHEBI:15378"/>
        <dbReference type="ChEBI" id="CHEBI:58529"/>
        <dbReference type="ChEBI" id="CHEBI:456215"/>
        <dbReference type="ChEBI" id="CHEBI:456216"/>
        <dbReference type="EC" id="3.6.1.29"/>
    </reaction>
</comment>
<evidence type="ECO:0000256" key="4">
    <source>
        <dbReference type="PIRSR" id="PIRSR639383-2"/>
    </source>
</evidence>
<dbReference type="InterPro" id="IPR051884">
    <property type="entry name" value="Bis(5'-adenosyl)-TPase_reg"/>
</dbReference>
<dbReference type="PROSITE" id="PS00892">
    <property type="entry name" value="HIT_1"/>
    <property type="match status" value="1"/>
</dbReference>
<dbReference type="GO" id="GO:0047710">
    <property type="term" value="F:bis(5'-adenosyl)-triphosphatase activity"/>
    <property type="evidence" value="ECO:0007669"/>
    <property type="project" value="UniProtKB-UniRule"/>
</dbReference>
<feature type="short sequence motif" description="Histidine triad motif" evidence="6">
    <location>
        <begin position="117"/>
        <end position="121"/>
    </location>
</feature>
<dbReference type="PANTHER" id="PTHR46243:SF1">
    <property type="entry name" value="BIS(5'-ADENOSYL)-TRIPHOSPHATASE"/>
    <property type="match status" value="1"/>
</dbReference>
<dbReference type="InterPro" id="IPR036265">
    <property type="entry name" value="HIT-like_sf"/>
</dbReference>
<feature type="site" description="Important for induction of apoptosis" evidence="5">
    <location>
        <position position="137"/>
    </location>
</feature>
<dbReference type="InterPro" id="IPR019808">
    <property type="entry name" value="Histidine_triad_CS"/>
</dbReference>
<dbReference type="Gene3D" id="3.30.428.10">
    <property type="entry name" value="HIT-like"/>
    <property type="match status" value="1"/>
</dbReference>
<feature type="binding site" evidence="4">
    <location>
        <position position="29"/>
    </location>
    <ligand>
        <name>substrate</name>
    </ligand>
</feature>
<dbReference type="InterPro" id="IPR039383">
    <property type="entry name" value="FHIT"/>
</dbReference>
<dbReference type="InterPro" id="IPR011146">
    <property type="entry name" value="HIT-like"/>
</dbReference>
<dbReference type="OrthoDB" id="680339at2759"/>
<evidence type="ECO:0000256" key="7">
    <source>
        <dbReference type="RuleBase" id="RU366076"/>
    </source>
</evidence>
<dbReference type="PANTHER" id="PTHR46243">
    <property type="entry name" value="BIS(5'-ADENOSYL)-TRIPHOSPHATASE"/>
    <property type="match status" value="1"/>
</dbReference>